<evidence type="ECO:0000256" key="9">
    <source>
        <dbReference type="RuleBase" id="RU361235"/>
    </source>
</evidence>
<evidence type="ECO:0000256" key="7">
    <source>
        <dbReference type="ARBA" id="ARBA00048484"/>
    </source>
</evidence>
<evidence type="ECO:0000313" key="12">
    <source>
        <dbReference type="Proteomes" id="UP000759131"/>
    </source>
</evidence>
<dbReference type="GO" id="GO:0003990">
    <property type="term" value="F:acetylcholinesterase activity"/>
    <property type="evidence" value="ECO:0007669"/>
    <property type="project" value="UniProtKB-EC"/>
</dbReference>
<dbReference type="Gene3D" id="3.40.50.1820">
    <property type="entry name" value="alpha/beta hydrolase"/>
    <property type="match status" value="1"/>
</dbReference>
<reference evidence="11" key="1">
    <citation type="submission" date="2020-11" db="EMBL/GenBank/DDBJ databases">
        <authorList>
            <person name="Tran Van P."/>
        </authorList>
    </citation>
    <scope>NUCLEOTIDE SEQUENCE</scope>
</reference>
<evidence type="ECO:0000313" key="11">
    <source>
        <dbReference type="EMBL" id="CAD7633502.1"/>
    </source>
</evidence>
<feature type="active site" description="Charge relay system" evidence="8">
    <location>
        <position position="285"/>
    </location>
</feature>
<dbReference type="GO" id="GO:0005886">
    <property type="term" value="C:plasma membrane"/>
    <property type="evidence" value="ECO:0007669"/>
    <property type="project" value="TreeGrafter"/>
</dbReference>
<organism evidence="11">
    <name type="scientific">Medioppia subpectinata</name>
    <dbReference type="NCBI Taxonomy" id="1979941"/>
    <lineage>
        <taxon>Eukaryota</taxon>
        <taxon>Metazoa</taxon>
        <taxon>Ecdysozoa</taxon>
        <taxon>Arthropoda</taxon>
        <taxon>Chelicerata</taxon>
        <taxon>Arachnida</taxon>
        <taxon>Acari</taxon>
        <taxon>Acariformes</taxon>
        <taxon>Sarcoptiformes</taxon>
        <taxon>Oribatida</taxon>
        <taxon>Brachypylina</taxon>
        <taxon>Oppioidea</taxon>
        <taxon>Oppiidae</taxon>
        <taxon>Medioppia</taxon>
    </lineage>
</organism>
<keyword evidence="4" id="KW-0531">Neurotransmitter degradation</keyword>
<evidence type="ECO:0000256" key="2">
    <source>
        <dbReference type="ARBA" id="ARBA00022487"/>
    </source>
</evidence>
<sequence length="509" mass="57192">MFSINICIERRVHISKATLNYLNGLYETEPGNGELRDPYLRLHAVETYLIKKSEPTKLKKSVTNKSFSEDCLYLNVWSPNNESPKAVMVWIHGGALLAGSASEFYYEGSVLAAKGNVVVVSMNYRLNALGFLYAGADEAPGNVGLWDQALALEWIKDNIRYFGGDDSRITLFGESAGGWSVSLHVLSPVSRHLFHNAILNSGAYLYNLGDDRPEDHVTKWLKGAKSIGCELVAITDDKALMFGSIKLFTLVVIDGEFLPERPIEMLRNRDFSANIHLLVSTTEDEGSFLLSGFYDSDKFDEQNPKNLSFAEAFHELKVVSEESSSLIPIDGKSVAKLYFSGLSDRNSFAELRRRLGVAIGDYFLSCPTLEFAKQVFINSDFAAKVWQYFFNAQFGPNAFCAHWMGVCHGNDISPMFGLPFRFGEQFGEREKEISEQMIAFLASFAKNGFNFHLFLSPSDRNGVQLWEQYFRLANNEVVAPFLEIGVSGSERKVGLKANECERLWNRYLL</sequence>
<dbReference type="OrthoDB" id="3200163at2759"/>
<dbReference type="Pfam" id="PF00135">
    <property type="entry name" value="COesterase"/>
    <property type="match status" value="1"/>
</dbReference>
<dbReference type="Proteomes" id="UP000759131">
    <property type="component" value="Unassembled WGS sequence"/>
</dbReference>
<dbReference type="PROSITE" id="PS00941">
    <property type="entry name" value="CARBOXYLESTERASE_B_2"/>
    <property type="match status" value="1"/>
</dbReference>
<protein>
    <recommendedName>
        <fullName evidence="9">Carboxylic ester hydrolase</fullName>
        <ecNumber evidence="9">3.1.1.-</ecNumber>
    </recommendedName>
</protein>
<dbReference type="GO" id="GO:0019695">
    <property type="term" value="P:choline metabolic process"/>
    <property type="evidence" value="ECO:0007669"/>
    <property type="project" value="TreeGrafter"/>
</dbReference>
<dbReference type="PROSITE" id="PS00122">
    <property type="entry name" value="CARBOXYLESTERASE_B_1"/>
    <property type="match status" value="1"/>
</dbReference>
<dbReference type="EMBL" id="CAJPIZ010012845">
    <property type="protein sequence ID" value="CAG2113932.1"/>
    <property type="molecule type" value="Genomic_DNA"/>
</dbReference>
<comment type="similarity">
    <text evidence="1 9">Belongs to the type-B carboxylesterase/lipase family.</text>
</comment>
<evidence type="ECO:0000256" key="1">
    <source>
        <dbReference type="ARBA" id="ARBA00005964"/>
    </source>
</evidence>
<dbReference type="InterPro" id="IPR029058">
    <property type="entry name" value="AB_hydrolase_fold"/>
</dbReference>
<keyword evidence="12" id="KW-1185">Reference proteome</keyword>
<keyword evidence="2" id="KW-0719">Serine esterase</keyword>
<evidence type="ECO:0000256" key="6">
    <source>
        <dbReference type="ARBA" id="ARBA00023180"/>
    </source>
</evidence>
<gene>
    <name evidence="11" type="ORF">OSB1V03_LOCUS13899</name>
</gene>
<evidence type="ECO:0000256" key="8">
    <source>
        <dbReference type="PIRSR" id="PIRSR600997-1"/>
    </source>
</evidence>
<accession>A0A7R9L243</accession>
<evidence type="ECO:0000256" key="3">
    <source>
        <dbReference type="ARBA" id="ARBA00022801"/>
    </source>
</evidence>
<dbReference type="PANTHER" id="PTHR43918">
    <property type="entry name" value="ACETYLCHOLINESTERASE"/>
    <property type="match status" value="1"/>
</dbReference>
<dbReference type="AlphaFoldDB" id="A0A7R9L243"/>
<comment type="catalytic activity">
    <reaction evidence="7">
        <text>acetylcholine + H2O = choline + acetate + H(+)</text>
        <dbReference type="Rhea" id="RHEA:17561"/>
        <dbReference type="ChEBI" id="CHEBI:15354"/>
        <dbReference type="ChEBI" id="CHEBI:15355"/>
        <dbReference type="ChEBI" id="CHEBI:15377"/>
        <dbReference type="ChEBI" id="CHEBI:15378"/>
        <dbReference type="ChEBI" id="CHEBI:30089"/>
        <dbReference type="EC" id="3.1.1.7"/>
    </reaction>
</comment>
<keyword evidence="6" id="KW-0325">Glycoprotein</keyword>
<feature type="active site" description="Charge relay system" evidence="8">
    <location>
        <position position="408"/>
    </location>
</feature>
<dbReference type="EC" id="3.1.1.-" evidence="9"/>
<dbReference type="InterPro" id="IPR002018">
    <property type="entry name" value="CarbesteraseB"/>
</dbReference>
<dbReference type="InterPro" id="IPR019819">
    <property type="entry name" value="Carboxylesterase_B_CS"/>
</dbReference>
<keyword evidence="5" id="KW-1015">Disulfide bond</keyword>
<dbReference type="GO" id="GO:0006581">
    <property type="term" value="P:acetylcholine catabolic process"/>
    <property type="evidence" value="ECO:0007669"/>
    <property type="project" value="TreeGrafter"/>
</dbReference>
<keyword evidence="3 9" id="KW-0378">Hydrolase</keyword>
<evidence type="ECO:0000256" key="5">
    <source>
        <dbReference type="ARBA" id="ARBA00023157"/>
    </source>
</evidence>
<dbReference type="InterPro" id="IPR050654">
    <property type="entry name" value="AChE-related_enzymes"/>
</dbReference>
<name>A0A7R9L243_9ACAR</name>
<dbReference type="GO" id="GO:0005615">
    <property type="term" value="C:extracellular space"/>
    <property type="evidence" value="ECO:0007669"/>
    <property type="project" value="TreeGrafter"/>
</dbReference>
<evidence type="ECO:0000256" key="4">
    <source>
        <dbReference type="ARBA" id="ARBA00022867"/>
    </source>
</evidence>
<dbReference type="InterPro" id="IPR000997">
    <property type="entry name" value="Cholinesterase"/>
</dbReference>
<dbReference type="EMBL" id="OC867420">
    <property type="protein sequence ID" value="CAD7633502.1"/>
    <property type="molecule type" value="Genomic_DNA"/>
</dbReference>
<proteinExistence type="inferred from homology"/>
<feature type="domain" description="Carboxylesterase type B" evidence="10">
    <location>
        <begin position="62"/>
        <end position="501"/>
    </location>
</feature>
<evidence type="ECO:0000259" key="10">
    <source>
        <dbReference type="Pfam" id="PF00135"/>
    </source>
</evidence>
<dbReference type="PRINTS" id="PR00878">
    <property type="entry name" value="CHOLNESTRASE"/>
</dbReference>
<dbReference type="PANTHER" id="PTHR43918:SF4">
    <property type="entry name" value="CARBOXYLIC ESTER HYDROLASE"/>
    <property type="match status" value="1"/>
</dbReference>
<feature type="active site" description="Acyl-ester intermediate" evidence="8">
    <location>
        <position position="175"/>
    </location>
</feature>
<dbReference type="InterPro" id="IPR019826">
    <property type="entry name" value="Carboxylesterase_B_AS"/>
</dbReference>
<dbReference type="SUPFAM" id="SSF53474">
    <property type="entry name" value="alpha/beta-Hydrolases"/>
    <property type="match status" value="1"/>
</dbReference>